<feature type="region of interest" description="Disordered" evidence="1">
    <location>
        <begin position="261"/>
        <end position="280"/>
    </location>
</feature>
<feature type="compositionally biased region" description="Polar residues" evidence="1">
    <location>
        <begin position="81"/>
        <end position="98"/>
    </location>
</feature>
<gene>
    <name evidence="2" type="ORF">O181_079903</name>
</gene>
<dbReference type="EMBL" id="AVOT02044820">
    <property type="protein sequence ID" value="MBW0540188.1"/>
    <property type="molecule type" value="Genomic_DNA"/>
</dbReference>
<comment type="caution">
    <text evidence="2">The sequence shown here is derived from an EMBL/GenBank/DDBJ whole genome shotgun (WGS) entry which is preliminary data.</text>
</comment>
<evidence type="ECO:0000313" key="3">
    <source>
        <dbReference type="Proteomes" id="UP000765509"/>
    </source>
</evidence>
<name>A0A9Q3IG22_9BASI</name>
<keyword evidence="3" id="KW-1185">Reference proteome</keyword>
<dbReference type="AlphaFoldDB" id="A0A9Q3IG22"/>
<dbReference type="OrthoDB" id="3981028at2759"/>
<feature type="region of interest" description="Disordered" evidence="1">
    <location>
        <begin position="363"/>
        <end position="428"/>
    </location>
</feature>
<feature type="region of interest" description="Disordered" evidence="1">
    <location>
        <begin position="79"/>
        <end position="100"/>
    </location>
</feature>
<proteinExistence type="predicted"/>
<reference evidence="2" key="1">
    <citation type="submission" date="2021-03" db="EMBL/GenBank/DDBJ databases">
        <title>Draft genome sequence of rust myrtle Austropuccinia psidii MF-1, a brazilian biotype.</title>
        <authorList>
            <person name="Quecine M.C."/>
            <person name="Pachon D.M.R."/>
            <person name="Bonatelli M.L."/>
            <person name="Correr F.H."/>
            <person name="Franceschini L.M."/>
            <person name="Leite T.F."/>
            <person name="Margarido G.R.A."/>
            <person name="Almeida C.A."/>
            <person name="Ferrarezi J.A."/>
            <person name="Labate C.A."/>
        </authorList>
    </citation>
    <scope>NUCLEOTIDE SEQUENCE</scope>
    <source>
        <strain evidence="2">MF-1</strain>
    </source>
</reference>
<feature type="compositionally biased region" description="Polar residues" evidence="1">
    <location>
        <begin position="381"/>
        <end position="408"/>
    </location>
</feature>
<sequence length="578" mass="65279">MSGSAIPSRKQRFNSLDCLRHTYRLAAKAFLHNDHLVIWSSLSTGLASIQASWSDSNGLLEHTRRPWWISSISPHHHRHQQPFQSQEPVEPSSALNRFSSTSSTSSFDAFDHRINQELHQLDRKFQILKITYLASIASQPASENIKELIRNHLDSVEDDHQVKYFNELLSLLNLPSDQLIHSLWSSLHQADSNSINSSLTPLASPDLATIHPSIVTAISLASIKLNLPRIGKQICEAWLGSLDDQTLDYLDWLFQSSHSPPSSSISITNQLHSTPSKRPSSDIRYSYERLIEVYCVQILSRLDEREFAIGFVQNQNRQLGGILSVDTVQNILDALDQQQAHQSYLINLAIQKQLKIEELQKQRLSKQTSSSHTKKQTHSTNLTNSNQTHSTSSRQPSSHFKASNQAEGTSKKAKPNKPPSNPNGPINIKETISTLTKETKTSSNQSHKGFSIMRDCLSRFVSNHHLDSSRPQTESIGMIQVLRYSLFSKLALIQNKRNRIKLVGILLGFTLMTLNLIRRTVYKANNNSASFSHRLMVISSWSQLINLSKGKTSLIKDTLMIVWFKLLQTLKMLIGSNF</sequence>
<protein>
    <submittedName>
        <fullName evidence="2">Uncharacterized protein</fullName>
    </submittedName>
</protein>
<evidence type="ECO:0000256" key="1">
    <source>
        <dbReference type="SAM" id="MobiDB-lite"/>
    </source>
</evidence>
<dbReference type="Proteomes" id="UP000765509">
    <property type="component" value="Unassembled WGS sequence"/>
</dbReference>
<organism evidence="2 3">
    <name type="scientific">Austropuccinia psidii MF-1</name>
    <dbReference type="NCBI Taxonomy" id="1389203"/>
    <lineage>
        <taxon>Eukaryota</taxon>
        <taxon>Fungi</taxon>
        <taxon>Dikarya</taxon>
        <taxon>Basidiomycota</taxon>
        <taxon>Pucciniomycotina</taxon>
        <taxon>Pucciniomycetes</taxon>
        <taxon>Pucciniales</taxon>
        <taxon>Sphaerophragmiaceae</taxon>
        <taxon>Austropuccinia</taxon>
    </lineage>
</organism>
<feature type="compositionally biased region" description="Polar residues" evidence="1">
    <location>
        <begin position="268"/>
        <end position="278"/>
    </location>
</feature>
<evidence type="ECO:0000313" key="2">
    <source>
        <dbReference type="EMBL" id="MBW0540188.1"/>
    </source>
</evidence>
<accession>A0A9Q3IG22</accession>